<dbReference type="Gene3D" id="2.40.370.10">
    <property type="entry name" value="AttH-like domain"/>
    <property type="match status" value="2"/>
</dbReference>
<protein>
    <submittedName>
        <fullName evidence="2">Putative secreted hydrolase</fullName>
    </submittedName>
</protein>
<organism evidence="2 3">
    <name type="scientific">Plasticicumulans acidivorans</name>
    <dbReference type="NCBI Taxonomy" id="886464"/>
    <lineage>
        <taxon>Bacteria</taxon>
        <taxon>Pseudomonadati</taxon>
        <taxon>Pseudomonadota</taxon>
        <taxon>Gammaproteobacteria</taxon>
        <taxon>Candidatus Competibacteraceae</taxon>
        <taxon>Plasticicumulans</taxon>
    </lineage>
</organism>
<sequence>MKSEMKHWRAAILLLVVCAALALRALLQPAPASSSVAAIEVGDALGSASSAGYARAYAPRSFVFPADHAAHPDFRNEWWYFTGNLRDPAGRAFGYQLTLFRIAIAPGAPAEDSAWRTHTVYMGHFAISDLGAARHLGFERYSRAALGLAGATTTPLAIWLEDWRIEAGDGANPRWHLQAAAKDVTLQLTLEPVRAIVLQGDDGLSRKSAEPGNASYYYSVPRLATQGTLTLDGQRFAVSGQSWLDREWSTSALGSGQSGWDWFALQFDDGRELMYYRLRRSDGSSDPLSAGTLSSAAGILRHLHSTDLTLEARGEWRSPYSGLRYPAGWHLAVPAAGIDVQVVPKLAEQEMRLSVHYWEGAVSVTDAQGRRLGEGYLEMTQDGPAVRTRWR</sequence>
<dbReference type="OrthoDB" id="9770826at2"/>
<dbReference type="Pfam" id="PF17186">
    <property type="entry name" value="Lipocalin_9"/>
    <property type="match status" value="1"/>
</dbReference>
<dbReference type="GO" id="GO:0016787">
    <property type="term" value="F:hydrolase activity"/>
    <property type="evidence" value="ECO:0007669"/>
    <property type="project" value="UniProtKB-KW"/>
</dbReference>
<dbReference type="EMBL" id="QGTJ01000001">
    <property type="protein sequence ID" value="PWV65734.1"/>
    <property type="molecule type" value="Genomic_DNA"/>
</dbReference>
<reference evidence="2 3" key="1">
    <citation type="submission" date="2018-05" db="EMBL/GenBank/DDBJ databases">
        <title>Genomic Encyclopedia of Type Strains, Phase IV (KMG-IV): sequencing the most valuable type-strain genomes for metagenomic binning, comparative biology and taxonomic classification.</title>
        <authorList>
            <person name="Goeker M."/>
        </authorList>
    </citation>
    <scope>NUCLEOTIDE SEQUENCE [LARGE SCALE GENOMIC DNA]</scope>
    <source>
        <strain evidence="2 3">DSM 23606</strain>
    </source>
</reference>
<dbReference type="AlphaFoldDB" id="A0A317N0S7"/>
<gene>
    <name evidence="2" type="ORF">C7443_101219</name>
</gene>
<proteinExistence type="predicted"/>
<dbReference type="PANTHER" id="PTHR38591:SF1">
    <property type="entry name" value="BLL1000 PROTEIN"/>
    <property type="match status" value="1"/>
</dbReference>
<dbReference type="InterPro" id="IPR023374">
    <property type="entry name" value="AttH-like_dom_sf"/>
</dbReference>
<accession>A0A317N0S7</accession>
<evidence type="ECO:0000313" key="3">
    <source>
        <dbReference type="Proteomes" id="UP000246569"/>
    </source>
</evidence>
<name>A0A317N0S7_9GAMM</name>
<dbReference type="SUPFAM" id="SSF159245">
    <property type="entry name" value="AttH-like"/>
    <property type="match status" value="1"/>
</dbReference>
<keyword evidence="2" id="KW-0378">Hydrolase</keyword>
<keyword evidence="3" id="KW-1185">Reference proteome</keyword>
<evidence type="ECO:0000259" key="1">
    <source>
        <dbReference type="Pfam" id="PF07143"/>
    </source>
</evidence>
<dbReference type="Proteomes" id="UP000246569">
    <property type="component" value="Unassembled WGS sequence"/>
</dbReference>
<dbReference type="PANTHER" id="PTHR38591">
    <property type="entry name" value="HYDROLASE"/>
    <property type="match status" value="1"/>
</dbReference>
<dbReference type="InterPro" id="IPR010791">
    <property type="entry name" value="AttH_dom"/>
</dbReference>
<dbReference type="Pfam" id="PF07143">
    <property type="entry name" value="CrtC"/>
    <property type="match status" value="1"/>
</dbReference>
<comment type="caution">
    <text evidence="2">The sequence shown here is derived from an EMBL/GenBank/DDBJ whole genome shotgun (WGS) entry which is preliminary data.</text>
</comment>
<evidence type="ECO:0000313" key="2">
    <source>
        <dbReference type="EMBL" id="PWV65734.1"/>
    </source>
</evidence>
<feature type="domain" description="AttH" evidence="1">
    <location>
        <begin position="77"/>
        <end position="250"/>
    </location>
</feature>